<dbReference type="EMBL" id="FNLC01000003">
    <property type="protein sequence ID" value="SDR31686.1"/>
    <property type="molecule type" value="Genomic_DNA"/>
</dbReference>
<dbReference type="OrthoDB" id="350437at2157"/>
<dbReference type="InterPro" id="IPR002575">
    <property type="entry name" value="Aminoglycoside_PTrfase"/>
</dbReference>
<feature type="domain" description="Aminoglycoside phosphotransferase" evidence="1">
    <location>
        <begin position="85"/>
        <end position="294"/>
    </location>
</feature>
<reference evidence="3" key="1">
    <citation type="submission" date="2016-10" db="EMBL/GenBank/DDBJ databases">
        <authorList>
            <person name="Varghese N."/>
            <person name="Submissions S."/>
        </authorList>
    </citation>
    <scope>NUCLEOTIDE SEQUENCE [LARGE SCALE GENOMIC DNA]</scope>
    <source>
        <strain evidence="3">DSM 24767</strain>
    </source>
</reference>
<dbReference type="Proteomes" id="UP000198848">
    <property type="component" value="Unassembled WGS sequence"/>
</dbReference>
<gene>
    <name evidence="2" type="ORF">SAMN04489842_3245</name>
</gene>
<dbReference type="InterPro" id="IPR011009">
    <property type="entry name" value="Kinase-like_dom_sf"/>
</dbReference>
<organism evidence="2 3">
    <name type="scientific">Natronobacterium texcoconense</name>
    <dbReference type="NCBI Taxonomy" id="1095778"/>
    <lineage>
        <taxon>Archaea</taxon>
        <taxon>Methanobacteriati</taxon>
        <taxon>Methanobacteriota</taxon>
        <taxon>Stenosarchaea group</taxon>
        <taxon>Halobacteria</taxon>
        <taxon>Halobacteriales</taxon>
        <taxon>Natrialbaceae</taxon>
        <taxon>Natronobacterium</taxon>
    </lineage>
</organism>
<sequence length="350" mass="38755">MLASLLYVSPRATFHRPVSTTVADVLERLERIVRVALETNLESVRRPEQGSVADTYVLDLASDPSRAVCKLGGTNVWTGDVIEPHVLEVVAERTDLPVPTVLVSGSLAGVDDALDRWALYEYCEGRNPRADYSALEPPVRRQLVADAGKLLGRLHATFSGEFDRVGGLERVSDGCRLGSGSLGPSLRLCEPAGWHAVDSDVGPFLEDLPLPRPLTDDDARDHVLTHGDYGPGNLLIADDGTVTAVLDWGNAHVTHSGYALARAEARFVDVHRRLSRRERSRLRQAFREGYARVASLEAGFDRYAPVYKLLWICQSIANYARIARSGRGRKQLWRQCRRLRAASQISFHVR</sequence>
<dbReference type="PANTHER" id="PTHR21310">
    <property type="entry name" value="AMINOGLYCOSIDE PHOSPHOTRANSFERASE-RELATED-RELATED"/>
    <property type="match status" value="1"/>
</dbReference>
<keyword evidence="3" id="KW-1185">Reference proteome</keyword>
<dbReference type="Pfam" id="PF01636">
    <property type="entry name" value="APH"/>
    <property type="match status" value="1"/>
</dbReference>
<protein>
    <submittedName>
        <fullName evidence="2">Phosphotransferase enzyme family protein</fullName>
    </submittedName>
</protein>
<accession>A0A1H1I2V9</accession>
<dbReference type="InterPro" id="IPR051678">
    <property type="entry name" value="AGP_Transferase"/>
</dbReference>
<evidence type="ECO:0000259" key="1">
    <source>
        <dbReference type="Pfam" id="PF01636"/>
    </source>
</evidence>
<dbReference type="STRING" id="1095778.SAMN04489842_3245"/>
<name>A0A1H1I2V9_NATTX</name>
<dbReference type="SUPFAM" id="SSF56112">
    <property type="entry name" value="Protein kinase-like (PK-like)"/>
    <property type="match status" value="1"/>
</dbReference>
<proteinExistence type="predicted"/>
<dbReference type="GO" id="GO:0016740">
    <property type="term" value="F:transferase activity"/>
    <property type="evidence" value="ECO:0007669"/>
    <property type="project" value="UniProtKB-KW"/>
</dbReference>
<dbReference type="AlphaFoldDB" id="A0A1H1I2V9"/>
<evidence type="ECO:0000313" key="3">
    <source>
        <dbReference type="Proteomes" id="UP000198848"/>
    </source>
</evidence>
<evidence type="ECO:0000313" key="2">
    <source>
        <dbReference type="EMBL" id="SDR31686.1"/>
    </source>
</evidence>
<dbReference type="Gene3D" id="3.90.1200.10">
    <property type="match status" value="1"/>
</dbReference>
<keyword evidence="2" id="KW-0808">Transferase</keyword>